<dbReference type="RefSeq" id="WP_235176827.1">
    <property type="nucleotide sequence ID" value="NZ_CAMXCH010000003.1"/>
</dbReference>
<evidence type="ECO:0000256" key="7">
    <source>
        <dbReference type="SAM" id="Phobius"/>
    </source>
</evidence>
<comment type="subcellular location">
    <subcellularLocation>
        <location evidence="1">Cell membrane</location>
        <topology evidence="1">Multi-pass membrane protein</topology>
    </subcellularLocation>
</comment>
<dbReference type="InterPro" id="IPR001991">
    <property type="entry name" value="Na-dicarboxylate_symporter"/>
</dbReference>
<dbReference type="Pfam" id="PF00375">
    <property type="entry name" value="SDF"/>
    <property type="match status" value="1"/>
</dbReference>
<dbReference type="Proteomes" id="UP001154272">
    <property type="component" value="Unassembled WGS sequence"/>
</dbReference>
<comment type="caution">
    <text evidence="8">The sequence shown here is derived from an EMBL/GenBank/DDBJ whole genome shotgun (WGS) entry which is preliminary data.</text>
</comment>
<organism evidence="8 9">
    <name type="scientific">Commensalibacter papalotli</name>
    <name type="common">ex Botero et al. 2024</name>
    <dbReference type="NCBI Taxonomy" id="2972766"/>
    <lineage>
        <taxon>Bacteria</taxon>
        <taxon>Pseudomonadati</taxon>
        <taxon>Pseudomonadota</taxon>
        <taxon>Alphaproteobacteria</taxon>
        <taxon>Acetobacterales</taxon>
        <taxon>Acetobacteraceae</taxon>
    </lineage>
</organism>
<sequence length="436" mass="47411">MATEQAEHTPPSSSNSLLRHSLIIGIAMISGLVLGIICHTYGKYVLITQTTDLSTFIIETANLIVQIFLRLIGMIVGPLVLATLISGISNVQDTSTFKTIGIKVVLWFIAASFISLAVGMVYANIVKPGVGFMENPPPITDVHSNYHFNIVEFILHIVPDSIIGAMVKNDKIIQVVVFSLFFGLALAKLPGKSAQVLRDGIDALAKVMLKITDMVMKIVPLVVFASLLSISTKNGIQIIPQYGIFLFEFYVLVLIMWALLIGTGYLILGKKIFSLLSYISEPIMIGFATASSESAYPRSLEQLTKFGVSPKISGFVLPLGYTFNLCGTMVFLSFAALFIAQIYHIDMPWDKQIMMLLVMMISSKGIAGVPRASTVMLQSVMPGFGIPASGMTLIIAVDQFLDMARTATSVLGNGIVAGIAEEWDQKEQAKRNKKTT</sequence>
<keyword evidence="5 7" id="KW-1133">Transmembrane helix</keyword>
<dbReference type="SUPFAM" id="SSF118215">
    <property type="entry name" value="Proton glutamate symport protein"/>
    <property type="match status" value="1"/>
</dbReference>
<evidence type="ECO:0000313" key="8">
    <source>
        <dbReference type="EMBL" id="CAI3946197.1"/>
    </source>
</evidence>
<evidence type="ECO:0000313" key="9">
    <source>
        <dbReference type="Proteomes" id="UP001154272"/>
    </source>
</evidence>
<feature type="transmembrane region" description="Helical" evidence="7">
    <location>
        <begin position="211"/>
        <end position="230"/>
    </location>
</feature>
<proteinExistence type="predicted"/>
<evidence type="ECO:0000256" key="2">
    <source>
        <dbReference type="ARBA" id="ARBA00022448"/>
    </source>
</evidence>
<name>A0ABN8W949_9PROT</name>
<protein>
    <submittedName>
        <fullName evidence="8">Na+/H+-dicarboxylate symporter (GltP) (PDB:1XFH)</fullName>
    </submittedName>
</protein>
<dbReference type="EMBL" id="CAMXCH010000003">
    <property type="protein sequence ID" value="CAI3946197.1"/>
    <property type="molecule type" value="Genomic_DNA"/>
</dbReference>
<feature type="transmembrane region" description="Helical" evidence="7">
    <location>
        <begin position="352"/>
        <end position="369"/>
    </location>
</feature>
<dbReference type="PRINTS" id="PR00173">
    <property type="entry name" value="EDTRNSPORT"/>
</dbReference>
<evidence type="ECO:0000256" key="1">
    <source>
        <dbReference type="ARBA" id="ARBA00004651"/>
    </source>
</evidence>
<dbReference type="Gene3D" id="1.10.3860.10">
    <property type="entry name" value="Sodium:dicarboxylate symporter"/>
    <property type="match status" value="1"/>
</dbReference>
<feature type="transmembrane region" description="Helical" evidence="7">
    <location>
        <begin position="105"/>
        <end position="125"/>
    </location>
</feature>
<keyword evidence="9" id="KW-1185">Reference proteome</keyword>
<keyword evidence="4 7" id="KW-0812">Transmembrane</keyword>
<evidence type="ECO:0000256" key="5">
    <source>
        <dbReference type="ARBA" id="ARBA00022989"/>
    </source>
</evidence>
<evidence type="ECO:0000256" key="4">
    <source>
        <dbReference type="ARBA" id="ARBA00022692"/>
    </source>
</evidence>
<dbReference type="PANTHER" id="PTHR42865:SF7">
    <property type="entry name" value="PROTON_GLUTAMATE-ASPARTATE SYMPORTER"/>
    <property type="match status" value="1"/>
</dbReference>
<feature type="transmembrane region" description="Helical" evidence="7">
    <location>
        <begin position="375"/>
        <end position="397"/>
    </location>
</feature>
<keyword evidence="3" id="KW-1003">Cell membrane</keyword>
<keyword evidence="2" id="KW-0813">Transport</keyword>
<evidence type="ECO:0000256" key="3">
    <source>
        <dbReference type="ARBA" id="ARBA00022475"/>
    </source>
</evidence>
<feature type="transmembrane region" description="Helical" evidence="7">
    <location>
        <begin position="312"/>
        <end position="340"/>
    </location>
</feature>
<accession>A0ABN8W949</accession>
<evidence type="ECO:0000256" key="6">
    <source>
        <dbReference type="ARBA" id="ARBA00023136"/>
    </source>
</evidence>
<dbReference type="PANTHER" id="PTHR42865">
    <property type="entry name" value="PROTON/GLUTAMATE-ASPARTATE SYMPORTER"/>
    <property type="match status" value="1"/>
</dbReference>
<feature type="transmembrane region" description="Helical" evidence="7">
    <location>
        <begin position="172"/>
        <end position="190"/>
    </location>
</feature>
<feature type="transmembrane region" description="Helical" evidence="7">
    <location>
        <begin position="63"/>
        <end position="85"/>
    </location>
</feature>
<gene>
    <name evidence="8" type="ORF">R83534S58_LOCUS1432</name>
</gene>
<feature type="transmembrane region" description="Helical" evidence="7">
    <location>
        <begin position="242"/>
        <end position="268"/>
    </location>
</feature>
<feature type="transmembrane region" description="Helical" evidence="7">
    <location>
        <begin position="20"/>
        <end position="42"/>
    </location>
</feature>
<dbReference type="InterPro" id="IPR036458">
    <property type="entry name" value="Na:dicarbo_symporter_sf"/>
</dbReference>
<keyword evidence="6 7" id="KW-0472">Membrane</keyword>
<reference evidence="8" key="1">
    <citation type="submission" date="2022-10" db="EMBL/GenBank/DDBJ databases">
        <authorList>
            <person name="Botero Cardona J."/>
        </authorList>
    </citation>
    <scope>NUCLEOTIDE SEQUENCE</scope>
    <source>
        <strain evidence="8">R-83534</strain>
    </source>
</reference>